<keyword evidence="2" id="KW-1185">Reference proteome</keyword>
<evidence type="ECO:0000313" key="1">
    <source>
        <dbReference type="EMBL" id="SHJ28114.1"/>
    </source>
</evidence>
<evidence type="ECO:0000313" key="2">
    <source>
        <dbReference type="Proteomes" id="UP000184292"/>
    </source>
</evidence>
<accession>A0A1M6I1J4</accession>
<dbReference type="Proteomes" id="UP000184292">
    <property type="component" value="Unassembled WGS sequence"/>
</dbReference>
<dbReference type="AlphaFoldDB" id="A0A1M6I1J4"/>
<gene>
    <name evidence="1" type="ORF">SAMN05444417_3456</name>
</gene>
<proteinExistence type="predicted"/>
<sequence length="64" mass="6647">MRTAGAPVRVRNGGDAWNGAGSFARCPAPESVLGSQVTHFQDGDLILVGLIPIRIVNLSSVETA</sequence>
<reference evidence="1 2" key="1">
    <citation type="submission" date="2016-11" db="EMBL/GenBank/DDBJ databases">
        <authorList>
            <person name="Jaros S."/>
            <person name="Januszkiewicz K."/>
            <person name="Wedrychowicz H."/>
        </authorList>
    </citation>
    <scope>NUCLEOTIDE SEQUENCE [LARGE SCALE GENOMIC DNA]</scope>
    <source>
        <strain evidence="1 2">DSM 100565</strain>
    </source>
</reference>
<organism evidence="1 2">
    <name type="scientific">Wenxinia saemankumensis</name>
    <dbReference type="NCBI Taxonomy" id="1447782"/>
    <lineage>
        <taxon>Bacteria</taxon>
        <taxon>Pseudomonadati</taxon>
        <taxon>Pseudomonadota</taxon>
        <taxon>Alphaproteobacteria</taxon>
        <taxon>Rhodobacterales</taxon>
        <taxon>Roseobacteraceae</taxon>
        <taxon>Wenxinia</taxon>
    </lineage>
</organism>
<name>A0A1M6I1J4_9RHOB</name>
<protein>
    <submittedName>
        <fullName evidence="1">Uncharacterized protein</fullName>
    </submittedName>
</protein>
<dbReference type="EMBL" id="FQYO01000009">
    <property type="protein sequence ID" value="SHJ28114.1"/>
    <property type="molecule type" value="Genomic_DNA"/>
</dbReference>